<feature type="domain" description="S1 motif" evidence="1">
    <location>
        <begin position="8"/>
        <end position="100"/>
    </location>
</feature>
<keyword evidence="2" id="KW-0378">Hydrolase</keyword>
<dbReference type="GO" id="GO:0004386">
    <property type="term" value="F:helicase activity"/>
    <property type="evidence" value="ECO:0007669"/>
    <property type="project" value="UniProtKB-KW"/>
</dbReference>
<sequence length="191" mass="20461">MLDKPELGGVYQGKVSGIMEFGCFVEVEGFRQKVEGLVHVSNITTARASSAKGLVERGQQARLLMAGRGSRDPGGGQGGARQVWVKVVSVSGQRVGLSMRDVDQKTGKDLLAIDPVKAAAAGGRPVSGLQGISGIKVNPDDFVETVKRRGKKLTEMEKWEYKQLAQAGVLDVREHPLFDEEPVIACLDCIG</sequence>
<dbReference type="PANTHER" id="PTHR15838">
    <property type="entry name" value="NUCLEOLAR PROTEIN OF 40 KDA"/>
    <property type="match status" value="1"/>
</dbReference>
<dbReference type="InterPro" id="IPR003029">
    <property type="entry name" value="S1_domain"/>
</dbReference>
<dbReference type="SMART" id="SM00316">
    <property type="entry name" value="S1"/>
    <property type="match status" value="1"/>
</dbReference>
<dbReference type="Gene3D" id="2.40.50.140">
    <property type="entry name" value="Nucleic acid-binding proteins"/>
    <property type="match status" value="1"/>
</dbReference>
<dbReference type="GO" id="GO:0003723">
    <property type="term" value="F:RNA binding"/>
    <property type="evidence" value="ECO:0007669"/>
    <property type="project" value="TreeGrafter"/>
</dbReference>
<dbReference type="CDD" id="cd05684">
    <property type="entry name" value="S1_DHX8_helicase"/>
    <property type="match status" value="1"/>
</dbReference>
<dbReference type="EC" id="3.6.1.-" evidence="2"/>
<dbReference type="RefSeq" id="XP_013893920.1">
    <property type="nucleotide sequence ID" value="XM_014038466.1"/>
</dbReference>
<dbReference type="GO" id="GO:0043489">
    <property type="term" value="P:RNA stabilization"/>
    <property type="evidence" value="ECO:0007669"/>
    <property type="project" value="TreeGrafter"/>
</dbReference>
<name>A0A0D2MIR7_9CHLO</name>
<dbReference type="OrthoDB" id="10253254at2759"/>
<organism evidence="2 3">
    <name type="scientific">Monoraphidium neglectum</name>
    <dbReference type="NCBI Taxonomy" id="145388"/>
    <lineage>
        <taxon>Eukaryota</taxon>
        <taxon>Viridiplantae</taxon>
        <taxon>Chlorophyta</taxon>
        <taxon>core chlorophytes</taxon>
        <taxon>Chlorophyceae</taxon>
        <taxon>CS clade</taxon>
        <taxon>Sphaeropleales</taxon>
        <taxon>Selenastraceae</taxon>
        <taxon>Monoraphidium</taxon>
    </lineage>
</organism>
<keyword evidence="2" id="KW-0067">ATP-binding</keyword>
<gene>
    <name evidence="2" type="ORF">MNEG_13061</name>
</gene>
<dbReference type="SUPFAM" id="SSF50249">
    <property type="entry name" value="Nucleic acid-binding proteins"/>
    <property type="match status" value="1"/>
</dbReference>
<dbReference type="GeneID" id="25730486"/>
<dbReference type="Proteomes" id="UP000054498">
    <property type="component" value="Unassembled WGS sequence"/>
</dbReference>
<dbReference type="GO" id="GO:0016787">
    <property type="term" value="F:hydrolase activity"/>
    <property type="evidence" value="ECO:0007669"/>
    <property type="project" value="UniProtKB-KW"/>
</dbReference>
<protein>
    <submittedName>
        <fullName evidence="2">ATP-dependent RNA helicase DHX8/PRP22</fullName>
        <ecNumber evidence="2">3.6.1.-</ecNumber>
    </submittedName>
</protein>
<evidence type="ECO:0000313" key="2">
    <source>
        <dbReference type="EMBL" id="KIY94900.1"/>
    </source>
</evidence>
<dbReference type="InterPro" id="IPR049621">
    <property type="entry name" value="S1_DHX8_helicase"/>
</dbReference>
<dbReference type="STRING" id="145388.A0A0D2MIR7"/>
<keyword evidence="3" id="KW-1185">Reference proteome</keyword>
<accession>A0A0D2MIR7</accession>
<reference evidence="2 3" key="1">
    <citation type="journal article" date="2013" name="BMC Genomics">
        <title>Reconstruction of the lipid metabolism for the microalga Monoraphidium neglectum from its genome sequence reveals characteristics suitable for biofuel production.</title>
        <authorList>
            <person name="Bogen C."/>
            <person name="Al-Dilaimi A."/>
            <person name="Albersmeier A."/>
            <person name="Wichmann J."/>
            <person name="Grundmann M."/>
            <person name="Rupp O."/>
            <person name="Lauersen K.J."/>
            <person name="Blifernez-Klassen O."/>
            <person name="Kalinowski J."/>
            <person name="Goesmann A."/>
            <person name="Mussgnug J.H."/>
            <person name="Kruse O."/>
        </authorList>
    </citation>
    <scope>NUCLEOTIDE SEQUENCE [LARGE SCALE GENOMIC DNA]</scope>
    <source>
        <strain evidence="2 3">SAG 48.87</strain>
    </source>
</reference>
<evidence type="ECO:0000313" key="3">
    <source>
        <dbReference type="Proteomes" id="UP000054498"/>
    </source>
</evidence>
<dbReference type="PROSITE" id="PS50126">
    <property type="entry name" value="S1"/>
    <property type="match status" value="1"/>
</dbReference>
<dbReference type="Pfam" id="PF00575">
    <property type="entry name" value="S1"/>
    <property type="match status" value="1"/>
</dbReference>
<proteinExistence type="predicted"/>
<dbReference type="EMBL" id="KK103819">
    <property type="protein sequence ID" value="KIY94900.1"/>
    <property type="molecule type" value="Genomic_DNA"/>
</dbReference>
<dbReference type="PANTHER" id="PTHR15838:SF1">
    <property type="entry name" value="ZINC FINGER CCHC DOMAIN-CONTAINING PROTEIN 17"/>
    <property type="match status" value="1"/>
</dbReference>
<evidence type="ECO:0000259" key="1">
    <source>
        <dbReference type="PROSITE" id="PS50126"/>
    </source>
</evidence>
<dbReference type="KEGG" id="mng:MNEG_13061"/>
<dbReference type="InterPro" id="IPR012340">
    <property type="entry name" value="NA-bd_OB-fold"/>
</dbReference>
<dbReference type="AlphaFoldDB" id="A0A0D2MIR7"/>
<keyword evidence="2" id="KW-0347">Helicase</keyword>
<keyword evidence="2" id="KW-0547">Nucleotide-binding</keyword>